<protein>
    <recommendedName>
        <fullName evidence="3">Pilus assembly protein</fullName>
    </recommendedName>
</protein>
<evidence type="ECO:0000313" key="1">
    <source>
        <dbReference type="EMBL" id="GAA2416297.1"/>
    </source>
</evidence>
<dbReference type="Proteomes" id="UP001499986">
    <property type="component" value="Unassembled WGS sequence"/>
</dbReference>
<keyword evidence="2" id="KW-1185">Reference proteome</keyword>
<gene>
    <name evidence="1" type="ORF">GCM10010255_63550</name>
</gene>
<evidence type="ECO:0008006" key="3">
    <source>
        <dbReference type="Google" id="ProtNLM"/>
    </source>
</evidence>
<comment type="caution">
    <text evidence="1">The sequence shown here is derived from an EMBL/GenBank/DDBJ whole genome shotgun (WGS) entry which is preliminary data.</text>
</comment>
<evidence type="ECO:0000313" key="2">
    <source>
        <dbReference type="Proteomes" id="UP001499986"/>
    </source>
</evidence>
<sequence>MVTHRPAGPPAATGAGSAQQALEVAAFAVAVGFVPFLQTIAAQAAQRTLDAARATIRARFLRGDGQVSGPHLVIEEQDGRMEFRVPSDIPDAALEALVALGEHGLESLAEPDPRGRAVTVAWNTERQSWERIVHRR</sequence>
<organism evidence="1 2">
    <name type="scientific">Streptomyces coeruleofuscus</name>
    <dbReference type="NCBI Taxonomy" id="66879"/>
    <lineage>
        <taxon>Bacteria</taxon>
        <taxon>Bacillati</taxon>
        <taxon>Actinomycetota</taxon>
        <taxon>Actinomycetes</taxon>
        <taxon>Kitasatosporales</taxon>
        <taxon>Streptomycetaceae</taxon>
        <taxon>Streptomyces</taxon>
    </lineage>
</organism>
<reference evidence="1 2" key="1">
    <citation type="journal article" date="2019" name="Int. J. Syst. Evol. Microbiol.">
        <title>The Global Catalogue of Microorganisms (GCM) 10K type strain sequencing project: providing services to taxonomists for standard genome sequencing and annotation.</title>
        <authorList>
            <consortium name="The Broad Institute Genomics Platform"/>
            <consortium name="The Broad Institute Genome Sequencing Center for Infectious Disease"/>
            <person name="Wu L."/>
            <person name="Ma J."/>
        </authorList>
    </citation>
    <scope>NUCLEOTIDE SEQUENCE [LARGE SCALE GENOMIC DNA]</scope>
    <source>
        <strain evidence="1 2">JCM 4358</strain>
    </source>
</reference>
<accession>A0ABN3IYT2</accession>
<proteinExistence type="predicted"/>
<name>A0ABN3IYT2_9ACTN</name>
<dbReference type="EMBL" id="BAAASE010000009">
    <property type="protein sequence ID" value="GAA2416297.1"/>
    <property type="molecule type" value="Genomic_DNA"/>
</dbReference>